<dbReference type="Pfam" id="PF23151">
    <property type="entry name" value="NuiA_2"/>
    <property type="match status" value="1"/>
</dbReference>
<organism evidence="2 3">
    <name type="scientific">Diplogelasinospora grovesii</name>
    <dbReference type="NCBI Taxonomy" id="303347"/>
    <lineage>
        <taxon>Eukaryota</taxon>
        <taxon>Fungi</taxon>
        <taxon>Dikarya</taxon>
        <taxon>Ascomycota</taxon>
        <taxon>Pezizomycotina</taxon>
        <taxon>Sordariomycetes</taxon>
        <taxon>Sordariomycetidae</taxon>
        <taxon>Sordariales</taxon>
        <taxon>Diplogelasinosporaceae</taxon>
        <taxon>Diplogelasinospora</taxon>
    </lineage>
</organism>
<sequence>MASDEDYMSFLDKANQPPSQGTTASVITQQQQQHHQRVLKTVDADVDIPEPIMSVCGAGATANANADAGGIYYYTSDADEPFVPVALKLQSNSGGGLPDEGGANRWTTTEEFARLVNHWEPEKADIEIMDPIDWDSQGSYKVIIDAVRQAGKGSDVRVYRVGMGGVKHEYWVVTATEGKLVGAKALAVES</sequence>
<dbReference type="Proteomes" id="UP001303473">
    <property type="component" value="Unassembled WGS sequence"/>
</dbReference>
<dbReference type="PANTHER" id="PTHR42093">
    <property type="match status" value="1"/>
</dbReference>
<protein>
    <submittedName>
        <fullName evidence="2">Uncharacterized protein</fullName>
    </submittedName>
</protein>
<dbReference type="InterPro" id="IPR056539">
    <property type="entry name" value="NuiA-like"/>
</dbReference>
<accession>A0AAN6NIC5</accession>
<gene>
    <name evidence="2" type="ORF">QBC46DRAFT_444479</name>
</gene>
<evidence type="ECO:0000313" key="3">
    <source>
        <dbReference type="Proteomes" id="UP001303473"/>
    </source>
</evidence>
<proteinExistence type="predicted"/>
<evidence type="ECO:0000313" key="2">
    <source>
        <dbReference type="EMBL" id="KAK3946344.1"/>
    </source>
</evidence>
<feature type="compositionally biased region" description="Polar residues" evidence="1">
    <location>
        <begin position="16"/>
        <end position="25"/>
    </location>
</feature>
<reference evidence="3" key="1">
    <citation type="journal article" date="2023" name="Mol. Phylogenet. Evol.">
        <title>Genome-scale phylogeny and comparative genomics of the fungal order Sordariales.</title>
        <authorList>
            <person name="Hensen N."/>
            <person name="Bonometti L."/>
            <person name="Westerberg I."/>
            <person name="Brannstrom I.O."/>
            <person name="Guillou S."/>
            <person name="Cros-Aarteil S."/>
            <person name="Calhoun S."/>
            <person name="Haridas S."/>
            <person name="Kuo A."/>
            <person name="Mondo S."/>
            <person name="Pangilinan J."/>
            <person name="Riley R."/>
            <person name="LaButti K."/>
            <person name="Andreopoulos B."/>
            <person name="Lipzen A."/>
            <person name="Chen C."/>
            <person name="Yan M."/>
            <person name="Daum C."/>
            <person name="Ng V."/>
            <person name="Clum A."/>
            <person name="Steindorff A."/>
            <person name="Ohm R.A."/>
            <person name="Martin F."/>
            <person name="Silar P."/>
            <person name="Natvig D.O."/>
            <person name="Lalanne C."/>
            <person name="Gautier V."/>
            <person name="Ament-Velasquez S.L."/>
            <person name="Kruys A."/>
            <person name="Hutchinson M.I."/>
            <person name="Powell A.J."/>
            <person name="Barry K."/>
            <person name="Miller A.N."/>
            <person name="Grigoriev I.V."/>
            <person name="Debuchy R."/>
            <person name="Gladieux P."/>
            <person name="Hiltunen Thoren M."/>
            <person name="Johannesson H."/>
        </authorList>
    </citation>
    <scope>NUCLEOTIDE SEQUENCE [LARGE SCALE GENOMIC DNA]</scope>
    <source>
        <strain evidence="3">CBS 340.73</strain>
    </source>
</reference>
<evidence type="ECO:0000256" key="1">
    <source>
        <dbReference type="SAM" id="MobiDB-lite"/>
    </source>
</evidence>
<dbReference type="PANTHER" id="PTHR42093:SF1">
    <property type="match status" value="1"/>
</dbReference>
<feature type="region of interest" description="Disordered" evidence="1">
    <location>
        <begin position="1"/>
        <end position="25"/>
    </location>
</feature>
<comment type="caution">
    <text evidence="2">The sequence shown here is derived from an EMBL/GenBank/DDBJ whole genome shotgun (WGS) entry which is preliminary data.</text>
</comment>
<dbReference type="EMBL" id="MU853752">
    <property type="protein sequence ID" value="KAK3946344.1"/>
    <property type="molecule type" value="Genomic_DNA"/>
</dbReference>
<keyword evidence="3" id="KW-1185">Reference proteome</keyword>
<name>A0AAN6NIC5_9PEZI</name>
<dbReference type="AlphaFoldDB" id="A0AAN6NIC5"/>